<name>A0ABX8V489_9BACT</name>
<feature type="chain" id="PRO_5046523872" description="Secreted protein" evidence="2">
    <location>
        <begin position="22"/>
        <end position="49"/>
    </location>
</feature>
<evidence type="ECO:0000256" key="1">
    <source>
        <dbReference type="SAM" id="MobiDB-lite"/>
    </source>
</evidence>
<evidence type="ECO:0000313" key="3">
    <source>
        <dbReference type="EMBL" id="QYF48024.1"/>
    </source>
</evidence>
<evidence type="ECO:0000256" key="2">
    <source>
        <dbReference type="SAM" id="SignalP"/>
    </source>
</evidence>
<dbReference type="EMBL" id="CP075587">
    <property type="protein sequence ID" value="QYF48024.1"/>
    <property type="molecule type" value="Genomic_DNA"/>
</dbReference>
<feature type="signal peptide" evidence="2">
    <location>
        <begin position="1"/>
        <end position="21"/>
    </location>
</feature>
<dbReference type="Proteomes" id="UP000826014">
    <property type="component" value="Chromosome"/>
</dbReference>
<evidence type="ECO:0000313" key="4">
    <source>
        <dbReference type="Proteomes" id="UP000826014"/>
    </source>
</evidence>
<organism evidence="3 4">
    <name type="scientific">Candidatus Rhabdochlamydia oedothoracis</name>
    <dbReference type="NCBI Taxonomy" id="2720720"/>
    <lineage>
        <taxon>Bacteria</taxon>
        <taxon>Pseudomonadati</taxon>
        <taxon>Chlamydiota</taxon>
        <taxon>Chlamydiia</taxon>
        <taxon>Parachlamydiales</taxon>
        <taxon>Candidatus Rhabdochlamydiaceae</taxon>
        <taxon>Candidatus Rhabdochlamydia</taxon>
    </lineage>
</organism>
<reference evidence="3 4" key="1">
    <citation type="journal article" date="2022" name="bioRxiv">
        <title>Ecology and evolution of chlamydial symbionts of arthropods.</title>
        <authorList>
            <person name="Halter T."/>
            <person name="Koestlbacher S."/>
            <person name="Collingro A."/>
            <person name="Sixt B.S."/>
            <person name="Toenshoff E.R."/>
            <person name="Hendrickx F."/>
            <person name="Kostanjsek R."/>
            <person name="Horn M."/>
        </authorList>
    </citation>
    <scope>NUCLEOTIDE SEQUENCE [LARGE SCALE GENOMIC DNA]</scope>
    <source>
        <strain evidence="3">W744xW776</strain>
    </source>
</reference>
<feature type="region of interest" description="Disordered" evidence="1">
    <location>
        <begin position="26"/>
        <end position="49"/>
    </location>
</feature>
<proteinExistence type="predicted"/>
<dbReference type="RefSeq" id="WP_215216398.1">
    <property type="nucleotide sequence ID" value="NZ_CP075587.1"/>
</dbReference>
<gene>
    <name evidence="3" type="ORF">RHABOEDO_000114</name>
</gene>
<evidence type="ECO:0008006" key="5">
    <source>
        <dbReference type="Google" id="ProtNLM"/>
    </source>
</evidence>
<protein>
    <recommendedName>
        <fullName evidence="5">Secreted protein</fullName>
    </recommendedName>
</protein>
<keyword evidence="4" id="KW-1185">Reference proteome</keyword>
<sequence>MRKSIWFLLAAVVSLYGVAFAEEDSNEPSGTEIVSQEDKQEQAPVSECR</sequence>
<accession>A0ABX8V489</accession>
<keyword evidence="2" id="KW-0732">Signal</keyword>